<reference evidence="1 2" key="1">
    <citation type="submission" date="2020-01" db="EMBL/GenBank/DDBJ databases">
        <title>Insect and environment-associated Actinomycetes.</title>
        <authorList>
            <person name="Currrie C."/>
            <person name="Chevrette M."/>
            <person name="Carlson C."/>
            <person name="Stubbendieck R."/>
            <person name="Wendt-Pienkowski E."/>
        </authorList>
    </citation>
    <scope>NUCLEOTIDE SEQUENCE [LARGE SCALE GENOMIC DNA]</scope>
    <source>
        <strain evidence="1 2">SID11342</strain>
    </source>
</reference>
<keyword evidence="1" id="KW-0540">Nuclease</keyword>
<keyword evidence="1" id="KW-0378">Hydrolase</keyword>
<accession>A0A6N9UAM3</accession>
<dbReference type="RefSeq" id="WP_164350617.1">
    <property type="nucleotide sequence ID" value="NZ_JAAGLQ010000746.1"/>
</dbReference>
<keyword evidence="1" id="KW-0269">Exonuclease</keyword>
<dbReference type="Proteomes" id="UP000471293">
    <property type="component" value="Unassembled WGS sequence"/>
</dbReference>
<dbReference type="AlphaFoldDB" id="A0A6N9UAM3"/>
<dbReference type="InterPro" id="IPR036691">
    <property type="entry name" value="Endo/exonu/phosph_ase_sf"/>
</dbReference>
<dbReference type="SUPFAM" id="SSF56219">
    <property type="entry name" value="DNase I-like"/>
    <property type="match status" value="1"/>
</dbReference>
<comment type="caution">
    <text evidence="1">The sequence shown here is derived from an EMBL/GenBank/DDBJ whole genome shotgun (WGS) entry which is preliminary data.</text>
</comment>
<dbReference type="GO" id="GO:0004519">
    <property type="term" value="F:endonuclease activity"/>
    <property type="evidence" value="ECO:0007669"/>
    <property type="project" value="UniProtKB-KW"/>
</dbReference>
<sequence length="301" mass="32682">MADELRIVCWNIEHNGRGRHGGDDHRELARDILAVLAPHLVLEVWNAQDNGNELADAAEAVLGTAGLIGPDCCTALYHDPDLFTPAGEFPKTGPMWVLPPTVRSRQLAGTVPGAAPLIAGSYHLNYGSPTTRLSEAEWLTQWNDRWVTADGRRIHYPALLGGDTNSYPVPGTPGDPALPVLEEIPDEPYRAHGSYIGADGVRRMDDRPDDTLRTAGLQDVARHLATTAGNTAAVAPTVDAYDTHGPDSRIDRIYASKELLPAVRTVEVIDMTGLSDHHTVVVRLDRDTLTDILNHPLTRTA</sequence>
<evidence type="ECO:0000313" key="1">
    <source>
        <dbReference type="EMBL" id="NEA20688.1"/>
    </source>
</evidence>
<name>A0A6N9UAM3_STRHA</name>
<evidence type="ECO:0000313" key="2">
    <source>
        <dbReference type="Proteomes" id="UP000471293"/>
    </source>
</evidence>
<protein>
    <submittedName>
        <fullName evidence="1">Endonuclease/exonuclease/phosphatase family protein</fullName>
    </submittedName>
</protein>
<organism evidence="1 2">
    <name type="scientific">Streptomyces halstedii</name>
    <dbReference type="NCBI Taxonomy" id="1944"/>
    <lineage>
        <taxon>Bacteria</taxon>
        <taxon>Bacillati</taxon>
        <taxon>Actinomycetota</taxon>
        <taxon>Actinomycetes</taxon>
        <taxon>Kitasatosporales</taxon>
        <taxon>Streptomycetaceae</taxon>
        <taxon>Streptomyces</taxon>
    </lineage>
</organism>
<dbReference type="EMBL" id="JAAGLQ010000746">
    <property type="protein sequence ID" value="NEA20688.1"/>
    <property type="molecule type" value="Genomic_DNA"/>
</dbReference>
<dbReference type="Gene3D" id="3.60.10.10">
    <property type="entry name" value="Endonuclease/exonuclease/phosphatase"/>
    <property type="match status" value="1"/>
</dbReference>
<proteinExistence type="predicted"/>
<dbReference type="GO" id="GO:0004527">
    <property type="term" value="F:exonuclease activity"/>
    <property type="evidence" value="ECO:0007669"/>
    <property type="project" value="UniProtKB-KW"/>
</dbReference>
<gene>
    <name evidence="1" type="ORF">G3I29_35670</name>
</gene>
<keyword evidence="1" id="KW-0255">Endonuclease</keyword>